<organism evidence="1 2">
    <name type="scientific">Polaribacter gangjinensis</name>
    <dbReference type="NCBI Taxonomy" id="574710"/>
    <lineage>
        <taxon>Bacteria</taxon>
        <taxon>Pseudomonadati</taxon>
        <taxon>Bacteroidota</taxon>
        <taxon>Flavobacteriia</taxon>
        <taxon>Flavobacteriales</taxon>
        <taxon>Flavobacteriaceae</taxon>
    </lineage>
</organism>
<name>A0A2S7W824_9FLAO</name>
<evidence type="ECO:0000313" key="2">
    <source>
        <dbReference type="Proteomes" id="UP000237608"/>
    </source>
</evidence>
<dbReference type="Proteomes" id="UP000237608">
    <property type="component" value="Unassembled WGS sequence"/>
</dbReference>
<dbReference type="AlphaFoldDB" id="A0A2S7W824"/>
<protein>
    <submittedName>
        <fullName evidence="1">Uncharacterized protein</fullName>
    </submittedName>
</protein>
<gene>
    <name evidence="1" type="ORF">BTO13_00135</name>
</gene>
<evidence type="ECO:0000313" key="1">
    <source>
        <dbReference type="EMBL" id="PQJ73780.1"/>
    </source>
</evidence>
<accession>A0A2S7W824</accession>
<dbReference type="EMBL" id="MSCL01000001">
    <property type="protein sequence ID" value="PQJ73780.1"/>
    <property type="molecule type" value="Genomic_DNA"/>
</dbReference>
<keyword evidence="2" id="KW-1185">Reference proteome</keyword>
<reference evidence="1 2" key="1">
    <citation type="submission" date="2016-12" db="EMBL/GenBank/DDBJ databases">
        <title>Trade-off between light-utilization and light-protection in marine flavobacteria.</title>
        <authorList>
            <person name="Kumagai Y."/>
            <person name="Yoshizawa S."/>
            <person name="Kogure K."/>
            <person name="Iwasaki W."/>
        </authorList>
    </citation>
    <scope>NUCLEOTIDE SEQUENCE [LARGE SCALE GENOMIC DNA]</scope>
    <source>
        <strain evidence="1 2">KCTC 22729</strain>
    </source>
</reference>
<proteinExistence type="predicted"/>
<comment type="caution">
    <text evidence="1">The sequence shown here is derived from an EMBL/GenBank/DDBJ whole genome shotgun (WGS) entry which is preliminary data.</text>
</comment>
<sequence>MMLIVQKRIGLQQTIDNNPQPLASSTKPKVLCHKKSKFVGNTSYPFFDDSVKKESNPFQRQQS</sequence>